<dbReference type="Proteomes" id="UP000568022">
    <property type="component" value="Unassembled WGS sequence"/>
</dbReference>
<comment type="caution">
    <text evidence="1">The sequence shown here is derived from an EMBL/GenBank/DDBJ whole genome shotgun (WGS) entry which is preliminary data.</text>
</comment>
<sequence length="67" mass="7254">MSDYDFPDDLLELERSAWAAIQAGTLTPEQADAVLAAVTAFAEETGADRYKVEMALKKAVRHPEGTA</sequence>
<dbReference type="EMBL" id="JACHJE010000022">
    <property type="protein sequence ID" value="MBB5129848.1"/>
    <property type="molecule type" value="Genomic_DNA"/>
</dbReference>
<proteinExistence type="predicted"/>
<evidence type="ECO:0000313" key="1">
    <source>
        <dbReference type="EMBL" id="MBB5129848.1"/>
    </source>
</evidence>
<accession>A0A7W8BWH9</accession>
<protein>
    <submittedName>
        <fullName evidence="1">Uncharacterized protein</fullName>
    </submittedName>
</protein>
<organism evidence="1 2">
    <name type="scientific">Streptomyces griseoloalbus</name>
    <dbReference type="NCBI Taxonomy" id="67303"/>
    <lineage>
        <taxon>Bacteria</taxon>
        <taxon>Bacillati</taxon>
        <taxon>Actinomycetota</taxon>
        <taxon>Actinomycetes</taxon>
        <taxon>Kitasatosporales</taxon>
        <taxon>Streptomycetaceae</taxon>
        <taxon>Streptomyces</taxon>
    </lineage>
</organism>
<dbReference type="AlphaFoldDB" id="A0A7W8BWH9"/>
<evidence type="ECO:0000313" key="2">
    <source>
        <dbReference type="Proteomes" id="UP000568022"/>
    </source>
</evidence>
<keyword evidence="2" id="KW-1185">Reference proteome</keyword>
<reference evidence="1 2" key="1">
    <citation type="submission" date="2020-08" db="EMBL/GenBank/DDBJ databases">
        <title>Genomic Encyclopedia of Type Strains, Phase III (KMG-III): the genomes of soil and plant-associated and newly described type strains.</title>
        <authorList>
            <person name="Whitman W."/>
        </authorList>
    </citation>
    <scope>NUCLEOTIDE SEQUENCE [LARGE SCALE GENOMIC DNA]</scope>
    <source>
        <strain evidence="1 2">CECT 3226</strain>
    </source>
</reference>
<gene>
    <name evidence="1" type="ORF">FHS32_006642</name>
</gene>
<name>A0A7W8BWH9_9ACTN</name>